<sequence length="74" mass="8311">MKFTKQELMDFVITGIKAVAGGMIEKALAPVTQRLAALETENKHLREAVAELRADDTPPEQIAAEMQRRYARIQ</sequence>
<reference evidence="1 2" key="1">
    <citation type="journal article" date="2016" name="Microbes Environ.">
        <title>Phylogenetically diverse aerobic anoxygenic phototrophic bacteria isolated from epilithic biofilms in Tama river, Japan.</title>
        <authorList>
            <person name="Hirose S."/>
            <person name="Matsuura K."/>
            <person name="Haruta S."/>
        </authorList>
    </citation>
    <scope>NUCLEOTIDE SEQUENCE [LARGE SCALE GENOMIC DNA]</scope>
    <source>
        <strain evidence="1 2">S08</strain>
    </source>
</reference>
<dbReference type="EMBL" id="AP025637">
    <property type="protein sequence ID" value="BDG71981.1"/>
    <property type="molecule type" value="Genomic_DNA"/>
</dbReference>
<dbReference type="RefSeq" id="WP_244459201.1">
    <property type="nucleotide sequence ID" value="NZ_AP025637.1"/>
</dbReference>
<evidence type="ECO:0000313" key="1">
    <source>
        <dbReference type="EMBL" id="BDG71981.1"/>
    </source>
</evidence>
<proteinExistence type="predicted"/>
<protein>
    <submittedName>
        <fullName evidence="1">Uncharacterized protein</fullName>
    </submittedName>
</protein>
<gene>
    <name evidence="1" type="ORF">Rmf_19100</name>
</gene>
<evidence type="ECO:0000313" key="2">
    <source>
        <dbReference type="Proteomes" id="UP000831327"/>
    </source>
</evidence>
<organism evidence="1 2">
    <name type="scientific">Roseomonas fluvialis</name>
    <dbReference type="NCBI Taxonomy" id="1750527"/>
    <lineage>
        <taxon>Bacteria</taxon>
        <taxon>Pseudomonadati</taxon>
        <taxon>Pseudomonadota</taxon>
        <taxon>Alphaproteobacteria</taxon>
        <taxon>Acetobacterales</taxon>
        <taxon>Roseomonadaceae</taxon>
        <taxon>Roseomonas</taxon>
    </lineage>
</organism>
<keyword evidence="2" id="KW-1185">Reference proteome</keyword>
<name>A0ABN6P0I1_9PROT</name>
<accession>A0ABN6P0I1</accession>
<dbReference type="Proteomes" id="UP000831327">
    <property type="component" value="Chromosome"/>
</dbReference>